<keyword evidence="7" id="KW-0966">Cell projection</keyword>
<keyword evidence="8" id="KW-1185">Reference proteome</keyword>
<keyword evidence="3 5" id="KW-1005">Bacterial flagellum biogenesis</keyword>
<organism evidence="7 8">
    <name type="scientific">Paragemmobacter kunshanensis</name>
    <dbReference type="NCBI Taxonomy" id="2583234"/>
    <lineage>
        <taxon>Bacteria</taxon>
        <taxon>Pseudomonadati</taxon>
        <taxon>Pseudomonadota</taxon>
        <taxon>Alphaproteobacteria</taxon>
        <taxon>Rhodobacterales</taxon>
        <taxon>Paracoccaceae</taxon>
        <taxon>Paragemmobacter</taxon>
    </lineage>
</organism>
<feature type="domain" description="FlgD/Vpr Ig-like" evidence="6">
    <location>
        <begin position="103"/>
        <end position="169"/>
    </location>
</feature>
<comment type="function">
    <text evidence="4 5">Required for flagellar hook formation. May act as a scaffolding protein.</text>
</comment>
<dbReference type="Gene3D" id="2.30.30.910">
    <property type="match status" value="1"/>
</dbReference>
<dbReference type="Proteomes" id="UP000474758">
    <property type="component" value="Unassembled WGS sequence"/>
</dbReference>
<comment type="similarity">
    <text evidence="1 5">Belongs to the FlgD family.</text>
</comment>
<evidence type="ECO:0000259" key="6">
    <source>
        <dbReference type="Pfam" id="PF13860"/>
    </source>
</evidence>
<dbReference type="AlphaFoldDB" id="A0A6M1TSN1"/>
<dbReference type="EMBL" id="JAALFE010000008">
    <property type="protein sequence ID" value="NGQ91208.1"/>
    <property type="molecule type" value="Genomic_DNA"/>
</dbReference>
<keyword evidence="7" id="KW-0969">Cilium</keyword>
<evidence type="ECO:0000313" key="8">
    <source>
        <dbReference type="Proteomes" id="UP000474758"/>
    </source>
</evidence>
<name>A0A6M1TSN1_9RHOB</name>
<dbReference type="GO" id="GO:0044781">
    <property type="term" value="P:bacterial-type flagellum organization"/>
    <property type="evidence" value="ECO:0007669"/>
    <property type="project" value="UniProtKB-UniRule"/>
</dbReference>
<dbReference type="Pfam" id="PF13860">
    <property type="entry name" value="FlgD_ig"/>
    <property type="match status" value="1"/>
</dbReference>
<reference evidence="7 8" key="1">
    <citation type="submission" date="2020-02" db="EMBL/GenBank/DDBJ databases">
        <title>Rhodobacter translucens sp. nov., a novel bacterium isolated from activated sludge.</title>
        <authorList>
            <person name="Liu J."/>
        </authorList>
    </citation>
    <scope>NUCLEOTIDE SEQUENCE [LARGE SCALE GENOMIC DNA]</scope>
    <source>
        <strain evidence="7 8">HX-7-19</strain>
    </source>
</reference>
<accession>A0A6M1TSN1</accession>
<evidence type="ECO:0000256" key="3">
    <source>
        <dbReference type="ARBA" id="ARBA00022795"/>
    </source>
</evidence>
<evidence type="ECO:0000256" key="1">
    <source>
        <dbReference type="ARBA" id="ARBA00010577"/>
    </source>
</evidence>
<dbReference type="NCBIfam" id="NF009453">
    <property type="entry name" value="PRK12813.1"/>
    <property type="match status" value="1"/>
</dbReference>
<evidence type="ECO:0000256" key="5">
    <source>
        <dbReference type="RuleBase" id="RU362076"/>
    </source>
</evidence>
<sequence length="217" mass="22938">MDPLLPATAAGTARTGGSFAAGSGADFTTFLRMLTTQMENQDPLNPMESTDFAVQLATFSGVEQQVQTNRLLSSLSGQFGLMGMAQLSGWIGQEARSSAPVHFDGQPVTLSFQPAPMADELALVVRDARGTLVAREQVPPGQTSYRWLGGDAAGNPAAPGVYSFQLENLRAGEVIRTDPAQSYARIEEARRDGDQITLILRGGVAINADAVTALRAP</sequence>
<dbReference type="InterPro" id="IPR005648">
    <property type="entry name" value="FlgD"/>
</dbReference>
<evidence type="ECO:0000313" key="7">
    <source>
        <dbReference type="EMBL" id="NGQ91208.1"/>
    </source>
</evidence>
<evidence type="ECO:0000256" key="4">
    <source>
        <dbReference type="ARBA" id="ARBA00024746"/>
    </source>
</evidence>
<keyword evidence="7" id="KW-0282">Flagellum</keyword>
<dbReference type="Pfam" id="PF03963">
    <property type="entry name" value="FlgD"/>
    <property type="match status" value="1"/>
</dbReference>
<proteinExistence type="inferred from homology"/>
<evidence type="ECO:0000256" key="2">
    <source>
        <dbReference type="ARBA" id="ARBA00016013"/>
    </source>
</evidence>
<comment type="caution">
    <text evidence="7">The sequence shown here is derived from an EMBL/GenBank/DDBJ whole genome shotgun (WGS) entry which is preliminary data.</text>
</comment>
<dbReference type="Gene3D" id="2.60.40.4070">
    <property type="match status" value="1"/>
</dbReference>
<gene>
    <name evidence="7" type="primary">flgD</name>
    <name evidence="7" type="ORF">G5V65_09890</name>
</gene>
<dbReference type="InterPro" id="IPR025965">
    <property type="entry name" value="FlgD/Vpr_Ig-like"/>
</dbReference>
<protein>
    <recommendedName>
        <fullName evidence="2 5">Basal-body rod modification protein FlgD</fullName>
    </recommendedName>
</protein>